<feature type="transmembrane region" description="Helical" evidence="7">
    <location>
        <begin position="141"/>
        <end position="168"/>
    </location>
</feature>
<keyword evidence="3 7" id="KW-0812">Transmembrane</keyword>
<comment type="caution">
    <text evidence="10">The sequence shown here is derived from an EMBL/GenBank/DDBJ whole genome shotgun (WGS) entry which is preliminary data.</text>
</comment>
<feature type="domain" description="MotA/TolQ/ExbB proton channel" evidence="8">
    <location>
        <begin position="128"/>
        <end position="222"/>
    </location>
</feature>
<keyword evidence="4 7" id="KW-1133">Transmembrane helix</keyword>
<dbReference type="OrthoDB" id="263247at2"/>
<accession>Q0F0A6</accession>
<evidence type="ECO:0000313" key="11">
    <source>
        <dbReference type="Proteomes" id="UP000005297"/>
    </source>
</evidence>
<dbReference type="RefSeq" id="WP_009851651.1">
    <property type="nucleotide sequence ID" value="NZ_DS022295.1"/>
</dbReference>
<evidence type="ECO:0000256" key="5">
    <source>
        <dbReference type="ARBA" id="ARBA00023136"/>
    </source>
</evidence>
<dbReference type="eggNOG" id="ENOG5034CI7">
    <property type="taxonomic scope" value="Bacteria"/>
</dbReference>
<dbReference type="AlphaFoldDB" id="Q0F0A6"/>
<dbReference type="InterPro" id="IPR002898">
    <property type="entry name" value="MotA_ExbB_proton_chnl"/>
</dbReference>
<evidence type="ECO:0000256" key="3">
    <source>
        <dbReference type="ARBA" id="ARBA00022692"/>
    </source>
</evidence>
<feature type="transmembrane region" description="Helical" evidence="7">
    <location>
        <begin position="18"/>
        <end position="35"/>
    </location>
</feature>
<evidence type="ECO:0000256" key="4">
    <source>
        <dbReference type="ARBA" id="ARBA00022989"/>
    </source>
</evidence>
<proteinExistence type="inferred from homology"/>
<evidence type="ECO:0000256" key="1">
    <source>
        <dbReference type="ARBA" id="ARBA00004651"/>
    </source>
</evidence>
<keyword evidence="11" id="KW-1185">Reference proteome</keyword>
<evidence type="ECO:0000313" key="10">
    <source>
        <dbReference type="EMBL" id="EAU55122.1"/>
    </source>
</evidence>
<dbReference type="GO" id="GO:0005886">
    <property type="term" value="C:plasma membrane"/>
    <property type="evidence" value="ECO:0007669"/>
    <property type="project" value="UniProtKB-SubCell"/>
</dbReference>
<organism evidence="10 11">
    <name type="scientific">Mariprofundus ferrooxydans PV-1</name>
    <dbReference type="NCBI Taxonomy" id="314345"/>
    <lineage>
        <taxon>Bacteria</taxon>
        <taxon>Pseudomonadati</taxon>
        <taxon>Pseudomonadota</taxon>
        <taxon>Candidatius Mariprofundia</taxon>
        <taxon>Mariprofundales</taxon>
        <taxon>Mariprofundaceae</taxon>
        <taxon>Mariprofundus</taxon>
    </lineage>
</organism>
<comment type="similarity">
    <text evidence="6">Belongs to the exbB/tolQ family.</text>
</comment>
<dbReference type="EMBL" id="AATS01000004">
    <property type="protein sequence ID" value="EAU55030.1"/>
    <property type="molecule type" value="Genomic_DNA"/>
</dbReference>
<dbReference type="GO" id="GO:0015031">
    <property type="term" value="P:protein transport"/>
    <property type="evidence" value="ECO:0007669"/>
    <property type="project" value="UniProtKB-KW"/>
</dbReference>
<keyword evidence="5 7" id="KW-0472">Membrane</keyword>
<dbReference type="Pfam" id="PF01618">
    <property type="entry name" value="MotA_ExbB"/>
    <property type="match status" value="1"/>
</dbReference>
<evidence type="ECO:0000256" key="7">
    <source>
        <dbReference type="SAM" id="Phobius"/>
    </source>
</evidence>
<reference evidence="10 11" key="1">
    <citation type="submission" date="2006-09" db="EMBL/GenBank/DDBJ databases">
        <authorList>
            <person name="Emerson D."/>
            <person name="Ferriera S."/>
            <person name="Johnson J."/>
            <person name="Kravitz S."/>
            <person name="Halpern A."/>
            <person name="Remington K."/>
            <person name="Beeson K."/>
            <person name="Tran B."/>
            <person name="Rogers Y.-H."/>
            <person name="Friedman R."/>
            <person name="Venter J.C."/>
        </authorList>
    </citation>
    <scope>NUCLEOTIDE SEQUENCE [LARGE SCALE GENOMIC DNA]</scope>
    <source>
        <strain evidence="10 11">PV-1</strain>
    </source>
</reference>
<keyword evidence="6" id="KW-0653">Protein transport</keyword>
<sequence>MASNVIQKSADQRALRTFALWMGWAISAVTVFAMMSRKANVVGFIEQDQTHVTWMIVGMFMLGVAVSMIQAMKLTAEWFRAYRIESLMKDKGLAGIRNRGGGHLVDRFVDAMHMITERNGRVDVDALIDVEFSAQHRMSQFVGLLGNLMITLGLIGTVLGMTITMNGLSGALGSLGVNQHLLVEGLRSAMTGMGVAFYTTLIGSVLGGVLLRVFSWITDASVNGLQDLMLRTCIVHASADLEPSDDRNIRALDVSVQQLQSRVELLNLALRASREEMGMLREEAATMHKELGELAADDPIRKMAGGHARYALGIRPGILTRIFNRRRD</sequence>
<protein>
    <recommendedName>
        <fullName evidence="8">MotA/TolQ/ExbB proton channel domain-containing protein</fullName>
    </recommendedName>
</protein>
<keyword evidence="2" id="KW-1003">Cell membrane</keyword>
<feature type="transmembrane region" description="Helical" evidence="7">
    <location>
        <begin position="188"/>
        <end position="211"/>
    </location>
</feature>
<feature type="transmembrane region" description="Helical" evidence="7">
    <location>
        <begin position="55"/>
        <end position="79"/>
    </location>
</feature>
<name>Q0F0A6_9PROT</name>
<dbReference type="HOGENOM" id="CLU_846777_0_0_0"/>
<evidence type="ECO:0000259" key="8">
    <source>
        <dbReference type="Pfam" id="PF01618"/>
    </source>
</evidence>
<evidence type="ECO:0000313" key="9">
    <source>
        <dbReference type="EMBL" id="EAU55030.1"/>
    </source>
</evidence>
<gene>
    <name evidence="9" type="ORF">SPV1_06794</name>
    <name evidence="10" type="ORF">SPV1_07254</name>
</gene>
<dbReference type="EMBL" id="AATS01000004">
    <property type="protein sequence ID" value="EAU55122.1"/>
    <property type="molecule type" value="Genomic_DNA"/>
</dbReference>
<dbReference type="InParanoid" id="Q0F0A6"/>
<evidence type="ECO:0000256" key="2">
    <source>
        <dbReference type="ARBA" id="ARBA00022475"/>
    </source>
</evidence>
<dbReference type="Proteomes" id="UP000005297">
    <property type="component" value="Unassembled WGS sequence"/>
</dbReference>
<evidence type="ECO:0000256" key="6">
    <source>
        <dbReference type="RuleBase" id="RU004057"/>
    </source>
</evidence>
<comment type="subcellular location">
    <subcellularLocation>
        <location evidence="1">Cell membrane</location>
        <topology evidence="1">Multi-pass membrane protein</topology>
    </subcellularLocation>
    <subcellularLocation>
        <location evidence="6">Membrane</location>
        <topology evidence="6">Multi-pass membrane protein</topology>
    </subcellularLocation>
</comment>
<keyword evidence="6" id="KW-0813">Transport</keyword>